<dbReference type="PANTHER" id="PTHR31121:SF7">
    <property type="entry name" value="MANNOSYLTRANSFERASE KTR4-RELATED"/>
    <property type="match status" value="1"/>
</dbReference>
<keyword evidence="7" id="KW-1185">Reference proteome</keyword>
<dbReference type="InterPro" id="IPR015424">
    <property type="entry name" value="PyrdxlP-dep_Trfase"/>
</dbReference>
<dbReference type="InterPro" id="IPR004839">
    <property type="entry name" value="Aminotransferase_I/II_large"/>
</dbReference>
<dbReference type="Pfam" id="PF01793">
    <property type="entry name" value="Glyco_transf_15"/>
    <property type="match status" value="1"/>
</dbReference>
<dbReference type="GO" id="GO:0005794">
    <property type="term" value="C:Golgi apparatus"/>
    <property type="evidence" value="ECO:0007669"/>
    <property type="project" value="TreeGrafter"/>
</dbReference>
<gene>
    <name evidence="6" type="ORF">GMDG_03571</name>
</gene>
<dbReference type="SUPFAM" id="SSF53448">
    <property type="entry name" value="Nucleotide-diphospho-sugar transferases"/>
    <property type="match status" value="1"/>
</dbReference>
<dbReference type="InterPro" id="IPR015422">
    <property type="entry name" value="PyrdxlP-dep_Trfase_small"/>
</dbReference>
<dbReference type="Gene3D" id="3.90.1150.10">
    <property type="entry name" value="Aspartate Aminotransferase, domain 1"/>
    <property type="match status" value="1"/>
</dbReference>
<comment type="similarity">
    <text evidence="1">Belongs to the glycosyltransferase 15 family.</text>
</comment>
<dbReference type="GO" id="GO:0006493">
    <property type="term" value="P:protein O-linked glycosylation"/>
    <property type="evidence" value="ECO:0007669"/>
    <property type="project" value="TreeGrafter"/>
</dbReference>
<dbReference type="GO" id="GO:0000032">
    <property type="term" value="P:cell wall mannoprotein biosynthetic process"/>
    <property type="evidence" value="ECO:0007669"/>
    <property type="project" value="TreeGrafter"/>
</dbReference>
<dbReference type="Pfam" id="PF00155">
    <property type="entry name" value="Aminotran_1_2"/>
    <property type="match status" value="1"/>
</dbReference>
<dbReference type="EMBL" id="GL573226">
    <property type="protein sequence ID" value="ELR08902.1"/>
    <property type="molecule type" value="Genomic_DNA"/>
</dbReference>
<dbReference type="CDD" id="cd00609">
    <property type="entry name" value="AAT_like"/>
    <property type="match status" value="1"/>
</dbReference>
<feature type="compositionally biased region" description="Low complexity" evidence="4">
    <location>
        <begin position="396"/>
        <end position="410"/>
    </location>
</feature>
<dbReference type="InterPro" id="IPR002685">
    <property type="entry name" value="Glyco_trans_15"/>
</dbReference>
<name>L8G6Z8_PSED2</name>
<dbReference type="InterPro" id="IPR029044">
    <property type="entry name" value="Nucleotide-diphossugar_trans"/>
</dbReference>
<dbReference type="FunFam" id="3.90.550.10:FF:000051">
    <property type="entry name" value="Alpha-1,2-mannosyltransferase (Ktr4)"/>
    <property type="match status" value="1"/>
</dbReference>
<evidence type="ECO:0000256" key="3">
    <source>
        <dbReference type="ARBA" id="ARBA00022679"/>
    </source>
</evidence>
<dbReference type="PANTHER" id="PTHR31121">
    <property type="entry name" value="ALPHA-1,2 MANNOSYLTRANSFERASE KTR1"/>
    <property type="match status" value="1"/>
</dbReference>
<keyword evidence="3" id="KW-0808">Transferase</keyword>
<dbReference type="AlphaFoldDB" id="L8G6Z8"/>
<dbReference type="VEuPathDB" id="FungiDB:GMDG_03571"/>
<keyword evidence="2" id="KW-0328">Glycosyltransferase</keyword>
<proteinExistence type="inferred from homology"/>
<evidence type="ECO:0000259" key="5">
    <source>
        <dbReference type="Pfam" id="PF00155"/>
    </source>
</evidence>
<protein>
    <recommendedName>
        <fullName evidence="5">Aminotransferase class I/classII large domain-containing protein</fullName>
    </recommendedName>
</protein>
<dbReference type="GO" id="GO:0016020">
    <property type="term" value="C:membrane"/>
    <property type="evidence" value="ECO:0007669"/>
    <property type="project" value="InterPro"/>
</dbReference>
<feature type="region of interest" description="Disordered" evidence="4">
    <location>
        <begin position="394"/>
        <end position="415"/>
    </location>
</feature>
<organism evidence="6 7">
    <name type="scientific">Pseudogymnoascus destructans (strain ATCC MYA-4855 / 20631-21)</name>
    <name type="common">Bat white-nose syndrome fungus</name>
    <name type="synonym">Geomyces destructans</name>
    <dbReference type="NCBI Taxonomy" id="658429"/>
    <lineage>
        <taxon>Eukaryota</taxon>
        <taxon>Fungi</taxon>
        <taxon>Dikarya</taxon>
        <taxon>Ascomycota</taxon>
        <taxon>Pezizomycotina</taxon>
        <taxon>Leotiomycetes</taxon>
        <taxon>Thelebolales</taxon>
        <taxon>Thelebolaceae</taxon>
        <taxon>Pseudogymnoascus</taxon>
    </lineage>
</organism>
<evidence type="ECO:0000313" key="6">
    <source>
        <dbReference type="EMBL" id="ELR08902.1"/>
    </source>
</evidence>
<sequence length="914" mass="103950">MNEPVGEPSGVLKREMEGYAPGPAGTARINATLLALVRNEEVKGMVQAMRDLERTWNHKFNYPWTFFNDVPFTDEFKELTSAETNAECHYELIPKEHWEVPSWVNGDLFHESTRLLAEQDIQYGEQVSYHQMCRWNSGLFYKHPALANTRYYWRVEPNVHFFCDVDYDVFAYMQDNNKTYGFTINLYDAPQSIPSLWPETIKFLAEHPEYVHDNNAMEWLTDSQRRPEHNKQANGYSTCHFWSNFEVADMDFWRSQAYEDYFNHLDRAGGFFYERWGDAPVHSVAIGLFEDSSKVHWFRDIGYQHIPFFNCPNSPKCTGCVTGRLTDAIEQKPPLDLSHHYSRVTKARQESNIKAFYKYFAIPGIGNLAGGLPNASYFPYDTLQARVALPDRFEPTSTTSTTFSPKSTQSRIASEPFSRIVVPRESSSSDPSSKIDITTALQYGQASGYPPLLSFVRQFARENLHPNVPYTDGPEVILTNGALDGLSKAIECLSNPWDKSRDWVSDREGVLCEEFSFMSSIQSMRPRGLQIVPVKVDLEGMLPSGPGGLDDVLENWDTSKGKRPHLMYTITIGQNPTSGILSVERRKEIYSICTKYDIVIIEDDPYWHLQYPSAASSEASARHIPRPAPVSTLPSSQKSSGFPFLDSLVPSYLSMDVDGRVVRLDTFSKSIAPGCRLGWVTAQPKLIERLLRITEGTTQTPSGFVQAMVAQVIMGPQGNDRNSSPTGWKVDGWVRWLEGLRGNYERRMQIMSAVLEEGKFTIQQKRMANDEDAEWAVVKKAEMYNFCWPRGGMFLWLRYNFDSHPLVGQVDGPRLAKALWVWLTRKPYLALVMPGEIFDAIPGSTTSEGWRFCRICFAAVEEEDVQKVSVGFARGVESFWHLRKVKDIEGIEAWAANEKRDQEGVTDLGAGWAC</sequence>
<dbReference type="HOGENOM" id="CLU_011101_0_0_1"/>
<dbReference type="Gene3D" id="3.90.550.10">
    <property type="entry name" value="Spore Coat Polysaccharide Biosynthesis Protein SpsA, Chain A"/>
    <property type="match status" value="1"/>
</dbReference>
<evidence type="ECO:0000313" key="7">
    <source>
        <dbReference type="Proteomes" id="UP000011064"/>
    </source>
</evidence>
<evidence type="ECO:0000256" key="4">
    <source>
        <dbReference type="SAM" id="MobiDB-lite"/>
    </source>
</evidence>
<accession>L8G6Z8</accession>
<dbReference type="OrthoDB" id="691673at2759"/>
<evidence type="ECO:0000256" key="1">
    <source>
        <dbReference type="ARBA" id="ARBA00007677"/>
    </source>
</evidence>
<dbReference type="GO" id="GO:0030170">
    <property type="term" value="F:pyridoxal phosphate binding"/>
    <property type="evidence" value="ECO:0007669"/>
    <property type="project" value="InterPro"/>
</dbReference>
<dbReference type="GO" id="GO:0006487">
    <property type="term" value="P:protein N-linked glycosylation"/>
    <property type="evidence" value="ECO:0007669"/>
    <property type="project" value="TreeGrafter"/>
</dbReference>
<dbReference type="Proteomes" id="UP000011064">
    <property type="component" value="Unassembled WGS sequence"/>
</dbReference>
<dbReference type="STRING" id="658429.L8G6Z8"/>
<dbReference type="SUPFAM" id="SSF53383">
    <property type="entry name" value="PLP-dependent transferases"/>
    <property type="match status" value="1"/>
</dbReference>
<dbReference type="GO" id="GO:0000026">
    <property type="term" value="F:alpha-1,2-mannosyltransferase activity"/>
    <property type="evidence" value="ECO:0007669"/>
    <property type="project" value="TreeGrafter"/>
</dbReference>
<feature type="region of interest" description="Disordered" evidence="4">
    <location>
        <begin position="620"/>
        <end position="639"/>
    </location>
</feature>
<evidence type="ECO:0000256" key="2">
    <source>
        <dbReference type="ARBA" id="ARBA00022676"/>
    </source>
</evidence>
<dbReference type="Gene3D" id="3.40.640.10">
    <property type="entry name" value="Type I PLP-dependent aspartate aminotransferase-like (Major domain)"/>
    <property type="match status" value="1"/>
</dbReference>
<reference evidence="7" key="1">
    <citation type="submission" date="2010-09" db="EMBL/GenBank/DDBJ databases">
        <title>The genome sequence of Geomyces destructans 20631-21.</title>
        <authorList>
            <consortium name="The Broad Institute Genome Sequencing Platform"/>
            <person name="Cuomo C.A."/>
            <person name="Blehert D.S."/>
            <person name="Lorch J.M."/>
            <person name="Young S.K."/>
            <person name="Zeng Q."/>
            <person name="Gargeya S."/>
            <person name="Fitzgerald M."/>
            <person name="Haas B."/>
            <person name="Abouelleil A."/>
            <person name="Alvarado L."/>
            <person name="Arachchi H.M."/>
            <person name="Berlin A."/>
            <person name="Brown A."/>
            <person name="Chapman S.B."/>
            <person name="Chen Z."/>
            <person name="Dunbar C."/>
            <person name="Freedman E."/>
            <person name="Gearin G."/>
            <person name="Gellesch M."/>
            <person name="Goldberg J."/>
            <person name="Griggs A."/>
            <person name="Gujja S."/>
            <person name="Heiman D."/>
            <person name="Howarth C."/>
            <person name="Larson L."/>
            <person name="Lui A."/>
            <person name="MacDonald P.J.P."/>
            <person name="Montmayeur A."/>
            <person name="Murphy C."/>
            <person name="Neiman D."/>
            <person name="Pearson M."/>
            <person name="Priest M."/>
            <person name="Roberts A."/>
            <person name="Saif S."/>
            <person name="Shea T."/>
            <person name="Shenoy N."/>
            <person name="Sisk P."/>
            <person name="Stolte C."/>
            <person name="Sykes S."/>
            <person name="Wortman J."/>
            <person name="Nusbaum C."/>
            <person name="Birren B."/>
        </authorList>
    </citation>
    <scope>NUCLEOTIDE SEQUENCE [LARGE SCALE GENOMIC DNA]</scope>
    <source>
        <strain evidence="7">ATCC MYA-4855 / 20631-21</strain>
    </source>
</reference>
<dbReference type="InParanoid" id="L8G6Z8"/>
<feature type="domain" description="Aminotransferase class I/classII large" evidence="5">
    <location>
        <begin position="438"/>
        <end position="867"/>
    </location>
</feature>
<dbReference type="InterPro" id="IPR015421">
    <property type="entry name" value="PyrdxlP-dep_Trfase_major"/>
</dbReference>